<accession>A0A8S9IUT8</accession>
<dbReference type="AlphaFoldDB" id="A0A8S9IUT8"/>
<organism evidence="1">
    <name type="scientific">Brassica cretica</name>
    <name type="common">Mustard</name>
    <dbReference type="NCBI Taxonomy" id="69181"/>
    <lineage>
        <taxon>Eukaryota</taxon>
        <taxon>Viridiplantae</taxon>
        <taxon>Streptophyta</taxon>
        <taxon>Embryophyta</taxon>
        <taxon>Tracheophyta</taxon>
        <taxon>Spermatophyta</taxon>
        <taxon>Magnoliopsida</taxon>
        <taxon>eudicotyledons</taxon>
        <taxon>Gunneridae</taxon>
        <taxon>Pentapetalae</taxon>
        <taxon>rosids</taxon>
        <taxon>malvids</taxon>
        <taxon>Brassicales</taxon>
        <taxon>Brassicaceae</taxon>
        <taxon>Brassiceae</taxon>
        <taxon>Brassica</taxon>
    </lineage>
</organism>
<comment type="caution">
    <text evidence="1">The sequence shown here is derived from an EMBL/GenBank/DDBJ whole genome shotgun (WGS) entry which is preliminary data.</text>
</comment>
<reference evidence="1" key="1">
    <citation type="submission" date="2019-12" db="EMBL/GenBank/DDBJ databases">
        <title>Genome sequencing and annotation of Brassica cretica.</title>
        <authorList>
            <person name="Studholme D.J."/>
            <person name="Sarris P.F."/>
        </authorList>
    </citation>
    <scope>NUCLEOTIDE SEQUENCE</scope>
    <source>
        <strain evidence="1">PFS-102/07</strain>
        <tissue evidence="1">Leaf</tissue>
    </source>
</reference>
<dbReference type="EMBL" id="QGKY02001015">
    <property type="protein sequence ID" value="KAF2573222.1"/>
    <property type="molecule type" value="Genomic_DNA"/>
</dbReference>
<sequence>MSSLLPFLRSIFAGLHLHRSRHHHRLSPHWSPLSLSISLALSLCLEFVLVTGRWTRQRSLVVEEVTKPLCDLKTSELSW</sequence>
<proteinExistence type="predicted"/>
<gene>
    <name evidence="1" type="ORF">F2Q70_00004775</name>
</gene>
<evidence type="ECO:0000313" key="1">
    <source>
        <dbReference type="EMBL" id="KAF2573222.1"/>
    </source>
</evidence>
<name>A0A8S9IUT8_BRACR</name>
<protein>
    <submittedName>
        <fullName evidence="1">Uncharacterized protein</fullName>
    </submittedName>
</protein>